<keyword evidence="5 7" id="KW-0067">ATP-binding</keyword>
<feature type="domain" description="Adenylate kinase active site lid" evidence="8">
    <location>
        <begin position="138"/>
        <end position="173"/>
    </location>
</feature>
<dbReference type="Proteomes" id="UP000324143">
    <property type="component" value="Unassembled WGS sequence"/>
</dbReference>
<keyword evidence="10" id="KW-1185">Reference proteome</keyword>
<evidence type="ECO:0000256" key="7">
    <source>
        <dbReference type="RuleBase" id="RU003331"/>
    </source>
</evidence>
<accession>A0A5D0MFY7</accession>
<dbReference type="SUPFAM" id="SSF52540">
    <property type="entry name" value="P-loop containing nucleoside triphosphate hydrolases"/>
    <property type="match status" value="1"/>
</dbReference>
<feature type="binding site" evidence="5">
    <location>
        <position position="138"/>
    </location>
    <ligand>
        <name>ATP</name>
        <dbReference type="ChEBI" id="CHEBI:30616"/>
    </ligand>
</feature>
<feature type="binding site" evidence="5">
    <location>
        <position position="171"/>
    </location>
    <ligand>
        <name>AMP</name>
        <dbReference type="ChEBI" id="CHEBI:456215"/>
    </ligand>
</feature>
<dbReference type="InterPro" id="IPR007862">
    <property type="entry name" value="Adenylate_kinase_lid-dom"/>
</dbReference>
<evidence type="ECO:0000256" key="3">
    <source>
        <dbReference type="ARBA" id="ARBA00022741"/>
    </source>
</evidence>
<proteinExistence type="inferred from homology"/>
<protein>
    <recommendedName>
        <fullName evidence="5 7">Adenylate kinase</fullName>
        <shortName evidence="5">AK</shortName>
        <ecNumber evidence="5 7">2.7.4.3</ecNumber>
    </recommendedName>
    <alternativeName>
        <fullName evidence="5">ATP-AMP transphosphorylase</fullName>
    </alternativeName>
    <alternativeName>
        <fullName evidence="5">ATP:AMP phosphotransferase</fullName>
    </alternativeName>
    <alternativeName>
        <fullName evidence="5">Adenylate monophosphate kinase</fullName>
    </alternativeName>
</protein>
<feature type="binding site" evidence="5">
    <location>
        <begin position="26"/>
        <end position="31"/>
    </location>
    <ligand>
        <name>ATP</name>
        <dbReference type="ChEBI" id="CHEBI:30616"/>
    </ligand>
</feature>
<feature type="region of interest" description="LID" evidence="5">
    <location>
        <begin position="137"/>
        <end position="174"/>
    </location>
</feature>
<keyword evidence="4 5" id="KW-0418">Kinase</keyword>
<dbReference type="EC" id="2.7.4.3" evidence="5 7"/>
<name>A0A5D0MFY7_9BACT</name>
<reference evidence="9" key="1">
    <citation type="submission" date="2019-08" db="EMBL/GenBank/DDBJ databases">
        <title>Genomic characterization of a novel candidate phylum (ARYD3) from a high temperature, high salinity tertiary oil reservoir in north central Oklahoma, USA.</title>
        <authorList>
            <person name="Youssef N.H."/>
            <person name="Yadav A."/>
            <person name="Elshahed M.S."/>
        </authorList>
    </citation>
    <scope>NUCLEOTIDE SEQUENCE [LARGE SCALE GENOMIC DNA]</scope>
    <source>
        <strain evidence="9">ARYD3</strain>
    </source>
</reference>
<comment type="caution">
    <text evidence="5">Lacks conserved residue(s) required for the propagation of feature annotation.</text>
</comment>
<feature type="binding site" evidence="5">
    <location>
        <position position="52"/>
    </location>
    <ligand>
        <name>AMP</name>
        <dbReference type="ChEBI" id="CHEBI:456215"/>
    </ligand>
</feature>
<evidence type="ECO:0000256" key="1">
    <source>
        <dbReference type="ARBA" id="ARBA00022679"/>
    </source>
</evidence>
<feature type="binding site" evidence="5">
    <location>
        <position position="141"/>
    </location>
    <ligand>
        <name>Zn(2+)</name>
        <dbReference type="ChEBI" id="CHEBI:29105"/>
        <note>structural</note>
    </ligand>
</feature>
<feature type="binding site" evidence="5">
    <location>
        <position position="47"/>
    </location>
    <ligand>
        <name>AMP</name>
        <dbReference type="ChEBI" id="CHEBI:456215"/>
    </ligand>
</feature>
<evidence type="ECO:0000313" key="10">
    <source>
        <dbReference type="Proteomes" id="UP000324143"/>
    </source>
</evidence>
<keyword evidence="5" id="KW-0479">Metal-binding</keyword>
<comment type="domain">
    <text evidence="5">Consists of three domains, a large central CORE domain and two small peripheral domains, NMPbind and LID, which undergo movements during catalysis. The LID domain closes over the site of phosphoryl transfer upon ATP binding. Assembling and dissambling the active center during each catalytic cycle provides an effective means to prevent ATP hydrolysis. Some bacteria have evolved a zinc-coordinating structure that stabilizes the LID domain.</text>
</comment>
<dbReference type="UniPathway" id="UPA00588">
    <property type="reaction ID" value="UER00649"/>
</dbReference>
<dbReference type="Pfam" id="PF00406">
    <property type="entry name" value="ADK"/>
    <property type="match status" value="1"/>
</dbReference>
<keyword evidence="3 5" id="KW-0547">Nucleotide-binding</keyword>
<dbReference type="GO" id="GO:0005737">
    <property type="term" value="C:cytoplasm"/>
    <property type="evidence" value="ECO:0007669"/>
    <property type="project" value="UniProtKB-SubCell"/>
</dbReference>
<feature type="binding site" evidence="5">
    <location>
        <position position="182"/>
    </location>
    <ligand>
        <name>AMP</name>
        <dbReference type="ChEBI" id="CHEBI:456215"/>
    </ligand>
</feature>
<feature type="region of interest" description="NMP" evidence="5">
    <location>
        <begin position="46"/>
        <end position="75"/>
    </location>
</feature>
<dbReference type="NCBIfam" id="TIGR01351">
    <property type="entry name" value="adk"/>
    <property type="match status" value="1"/>
</dbReference>
<evidence type="ECO:0000256" key="6">
    <source>
        <dbReference type="RuleBase" id="RU003330"/>
    </source>
</evidence>
<dbReference type="HAMAP" id="MF_00235">
    <property type="entry name" value="Adenylate_kinase_Adk"/>
    <property type="match status" value="1"/>
</dbReference>
<dbReference type="NCBIfam" id="NF001380">
    <property type="entry name" value="PRK00279.1-2"/>
    <property type="match status" value="1"/>
</dbReference>
<evidence type="ECO:0000313" key="9">
    <source>
        <dbReference type="EMBL" id="TYB31322.1"/>
    </source>
</evidence>
<organism evidence="9 10">
    <name type="scientific">Candidatus Mcinerneyibacterium aminivorans</name>
    <dbReference type="NCBI Taxonomy" id="2703815"/>
    <lineage>
        <taxon>Bacteria</taxon>
        <taxon>Candidatus Macinerneyibacteriota</taxon>
        <taxon>Candidatus Mcinerneyibacteria</taxon>
        <taxon>Candidatus Mcinerneyibacteriales</taxon>
        <taxon>Candidatus Mcinerneyibacteriaceae</taxon>
        <taxon>Candidatus Mcinerneyibacterium</taxon>
    </lineage>
</organism>
<dbReference type="PRINTS" id="PR00094">
    <property type="entry name" value="ADENYLTKNASE"/>
</dbReference>
<feature type="binding site" evidence="5">
    <location>
        <begin position="101"/>
        <end position="104"/>
    </location>
    <ligand>
        <name>AMP</name>
        <dbReference type="ChEBI" id="CHEBI:456215"/>
    </ligand>
</feature>
<comment type="caution">
    <text evidence="9">The sequence shown here is derived from an EMBL/GenBank/DDBJ whole genome shotgun (WGS) entry which is preliminary data.</text>
</comment>
<feature type="binding site" evidence="5">
    <location>
        <position position="161"/>
    </location>
    <ligand>
        <name>Zn(2+)</name>
        <dbReference type="ChEBI" id="CHEBI:29105"/>
        <note>structural</note>
    </ligand>
</feature>
<gene>
    <name evidence="5" type="primary">adk</name>
    <name evidence="9" type="ORF">FXF47_04770</name>
</gene>
<keyword evidence="2 5" id="KW-0545">Nucleotide biosynthesis</keyword>
<evidence type="ECO:0000256" key="5">
    <source>
        <dbReference type="HAMAP-Rule" id="MF_00235"/>
    </source>
</evidence>
<feature type="binding site" evidence="5">
    <location>
        <position position="144"/>
    </location>
    <ligand>
        <name>Zn(2+)</name>
        <dbReference type="ChEBI" id="CHEBI:29105"/>
        <note>structural</note>
    </ligand>
</feature>
<dbReference type="GO" id="GO:0004017">
    <property type="term" value="F:AMP kinase activity"/>
    <property type="evidence" value="ECO:0007669"/>
    <property type="project" value="UniProtKB-UniRule"/>
</dbReference>
<dbReference type="EMBL" id="VSIX01000040">
    <property type="protein sequence ID" value="TYB31322.1"/>
    <property type="molecule type" value="Genomic_DNA"/>
</dbReference>
<dbReference type="PANTHER" id="PTHR23359">
    <property type="entry name" value="NUCLEOTIDE KINASE"/>
    <property type="match status" value="1"/>
</dbReference>
<keyword evidence="5" id="KW-0862">Zinc</keyword>
<comment type="catalytic activity">
    <reaction evidence="5 7">
        <text>AMP + ATP = 2 ADP</text>
        <dbReference type="Rhea" id="RHEA:12973"/>
        <dbReference type="ChEBI" id="CHEBI:30616"/>
        <dbReference type="ChEBI" id="CHEBI:456215"/>
        <dbReference type="ChEBI" id="CHEBI:456216"/>
        <dbReference type="EC" id="2.7.4.3"/>
    </reaction>
</comment>
<dbReference type="Pfam" id="PF05191">
    <property type="entry name" value="ADK_lid"/>
    <property type="match status" value="1"/>
</dbReference>
<keyword evidence="5" id="KW-0963">Cytoplasm</keyword>
<dbReference type="FunFam" id="3.40.50.300:FF:000106">
    <property type="entry name" value="Adenylate kinase mitochondrial"/>
    <property type="match status" value="1"/>
</dbReference>
<dbReference type="AlphaFoldDB" id="A0A5D0MFY7"/>
<comment type="subcellular location">
    <subcellularLocation>
        <location evidence="5 7">Cytoplasm</location>
    </subcellularLocation>
</comment>
<sequence length="230" mass="26809">MMVLLKKVDWVVQGDKMRLVFLGPPGAGKGTQAELLKKRYDYNHISTGEVLRQEIQKNTDLGKEVESYVNKGELAPDEIVTKIIKKWLKSLNNKKGIVLDGFPRNLTQAEYLEEDFSVDYVLYFDLEENEIVERLSNRLYCPQCEKFYNLKYNPPQNDNICDKCEKELIKRKDDTPEAIKKRLAVYNKNTHPLVKHYEEKGSLIHIDASKEIDKVFEQVLERIGLEETKI</sequence>
<evidence type="ECO:0000259" key="8">
    <source>
        <dbReference type="Pfam" id="PF05191"/>
    </source>
</evidence>
<feature type="binding site" evidence="5">
    <location>
        <position position="164"/>
    </location>
    <ligand>
        <name>Zn(2+)</name>
        <dbReference type="ChEBI" id="CHEBI:29105"/>
        <note>structural</note>
    </ligand>
</feature>
<dbReference type="NCBIfam" id="NF001381">
    <property type="entry name" value="PRK00279.1-3"/>
    <property type="match status" value="1"/>
</dbReference>
<dbReference type="GO" id="GO:0044209">
    <property type="term" value="P:AMP salvage"/>
    <property type="evidence" value="ECO:0007669"/>
    <property type="project" value="UniProtKB-UniRule"/>
</dbReference>
<feature type="binding site" evidence="5">
    <location>
        <position position="108"/>
    </location>
    <ligand>
        <name>AMP</name>
        <dbReference type="ChEBI" id="CHEBI:456215"/>
    </ligand>
</feature>
<dbReference type="CDD" id="cd01428">
    <property type="entry name" value="ADK"/>
    <property type="match status" value="1"/>
</dbReference>
<dbReference type="InterPro" id="IPR027417">
    <property type="entry name" value="P-loop_NTPase"/>
</dbReference>
<dbReference type="GO" id="GO:0008270">
    <property type="term" value="F:zinc ion binding"/>
    <property type="evidence" value="ECO:0007669"/>
    <property type="project" value="UniProtKB-UniRule"/>
</dbReference>
<dbReference type="Gene3D" id="3.40.50.300">
    <property type="entry name" value="P-loop containing nucleotide triphosphate hydrolases"/>
    <property type="match status" value="1"/>
</dbReference>
<dbReference type="InterPro" id="IPR006259">
    <property type="entry name" value="Adenyl_kin_sub"/>
</dbReference>
<comment type="similarity">
    <text evidence="5 6">Belongs to the adenylate kinase family.</text>
</comment>
<comment type="pathway">
    <text evidence="5">Purine metabolism; AMP biosynthesis via salvage pathway; AMP from ADP: step 1/1.</text>
</comment>
<evidence type="ECO:0000256" key="2">
    <source>
        <dbReference type="ARBA" id="ARBA00022727"/>
    </source>
</evidence>
<dbReference type="InterPro" id="IPR000850">
    <property type="entry name" value="Adenylat/UMP-CMP_kin"/>
</dbReference>
<feature type="binding site" evidence="5">
    <location>
        <position position="210"/>
    </location>
    <ligand>
        <name>ATP</name>
        <dbReference type="ChEBI" id="CHEBI:30616"/>
    </ligand>
</feature>
<keyword evidence="1 5" id="KW-0808">Transferase</keyword>
<comment type="function">
    <text evidence="5">Catalyzes the reversible transfer of the terminal phosphate group between ATP and AMP. Plays an important role in cellular energy homeostasis and in adenine nucleotide metabolism.</text>
</comment>
<dbReference type="InterPro" id="IPR033690">
    <property type="entry name" value="Adenylat_kinase_CS"/>
</dbReference>
<dbReference type="PROSITE" id="PS00113">
    <property type="entry name" value="ADENYLATE_KINASE"/>
    <property type="match status" value="1"/>
</dbReference>
<dbReference type="GO" id="GO:0005524">
    <property type="term" value="F:ATP binding"/>
    <property type="evidence" value="ECO:0007669"/>
    <property type="project" value="UniProtKB-UniRule"/>
</dbReference>
<evidence type="ECO:0000256" key="4">
    <source>
        <dbReference type="ARBA" id="ARBA00022777"/>
    </source>
</evidence>
<comment type="subunit">
    <text evidence="5 7">Monomer.</text>
</comment>